<evidence type="ECO:0000259" key="3">
    <source>
        <dbReference type="Pfam" id="PF13505"/>
    </source>
</evidence>
<dbReference type="AlphaFoldDB" id="A0A428MG66"/>
<dbReference type="SUPFAM" id="SSF56925">
    <property type="entry name" value="OMPA-like"/>
    <property type="match status" value="1"/>
</dbReference>
<dbReference type="EMBL" id="RSDW01000001">
    <property type="protein sequence ID" value="RSL15981.1"/>
    <property type="molecule type" value="Genomic_DNA"/>
</dbReference>
<evidence type="ECO:0000256" key="2">
    <source>
        <dbReference type="SAM" id="SignalP"/>
    </source>
</evidence>
<proteinExistence type="predicted"/>
<dbReference type="OrthoDB" id="115259at2"/>
<dbReference type="RefSeq" id="WP_125484656.1">
    <property type="nucleotide sequence ID" value="NZ_RSDW01000001.1"/>
</dbReference>
<comment type="caution">
    <text evidence="4">The sequence shown here is derived from an EMBL/GenBank/DDBJ whole genome shotgun (WGS) entry which is preliminary data.</text>
</comment>
<dbReference type="Pfam" id="PF13505">
    <property type="entry name" value="OMP_b-brl"/>
    <property type="match status" value="1"/>
</dbReference>
<organism evidence="4 5">
    <name type="scientific">Edaphobacter aggregans</name>
    <dbReference type="NCBI Taxonomy" id="570835"/>
    <lineage>
        <taxon>Bacteria</taxon>
        <taxon>Pseudomonadati</taxon>
        <taxon>Acidobacteriota</taxon>
        <taxon>Terriglobia</taxon>
        <taxon>Terriglobales</taxon>
        <taxon>Acidobacteriaceae</taxon>
        <taxon>Edaphobacter</taxon>
    </lineage>
</organism>
<reference evidence="4 5" key="1">
    <citation type="submission" date="2018-12" db="EMBL/GenBank/DDBJ databases">
        <title>Sequencing of bacterial isolates from soil warming experiment in Harvard Forest, Massachusetts, USA.</title>
        <authorList>
            <person name="Deangelis K."/>
        </authorList>
    </citation>
    <scope>NUCLEOTIDE SEQUENCE [LARGE SCALE GENOMIC DNA]</scope>
    <source>
        <strain evidence="4 5">EB153</strain>
    </source>
</reference>
<dbReference type="InterPro" id="IPR011250">
    <property type="entry name" value="OMP/PagP_B-barrel"/>
</dbReference>
<name>A0A428MG66_9BACT</name>
<dbReference type="Proteomes" id="UP000269669">
    <property type="component" value="Unassembled WGS sequence"/>
</dbReference>
<evidence type="ECO:0000256" key="1">
    <source>
        <dbReference type="ARBA" id="ARBA00022729"/>
    </source>
</evidence>
<keyword evidence="5" id="KW-1185">Reference proteome</keyword>
<feature type="domain" description="Outer membrane protein beta-barrel" evidence="3">
    <location>
        <begin position="13"/>
        <end position="179"/>
    </location>
</feature>
<sequence>MKRHSLIGCFTCLLGLSSLSHAQAVPTAERRGILQLGGGLSIASPDYSPLKIKGLSAYGTYDFTRHIGLEGDIHYVSLSTPGDLGEDSYLIGPRYVFHHPRVDSYVKALGGFGRFSYLGGIFPTATYTYKIYAFGGGLDVRASRHINVRAIDLEYQQWPGFPTNGLTPLVATIGAAYAFR</sequence>
<evidence type="ECO:0000313" key="4">
    <source>
        <dbReference type="EMBL" id="RSL15981.1"/>
    </source>
</evidence>
<gene>
    <name evidence="4" type="ORF">EDE15_1487</name>
</gene>
<keyword evidence="1 2" id="KW-0732">Signal</keyword>
<protein>
    <submittedName>
        <fullName evidence="4">Outer membrane protein with beta-barrel domain</fullName>
    </submittedName>
</protein>
<dbReference type="InterPro" id="IPR027385">
    <property type="entry name" value="Beta-barrel_OMP"/>
</dbReference>
<accession>A0A428MG66</accession>
<feature type="signal peptide" evidence="2">
    <location>
        <begin position="1"/>
        <end position="22"/>
    </location>
</feature>
<evidence type="ECO:0000313" key="5">
    <source>
        <dbReference type="Proteomes" id="UP000269669"/>
    </source>
</evidence>
<feature type="chain" id="PRO_5019572791" evidence="2">
    <location>
        <begin position="23"/>
        <end position="180"/>
    </location>
</feature>